<dbReference type="OrthoDB" id="3540962at2759"/>
<evidence type="ECO:0000313" key="2">
    <source>
        <dbReference type="Proteomes" id="UP000672032"/>
    </source>
</evidence>
<dbReference type="Proteomes" id="UP000672032">
    <property type="component" value="Chromosome 6"/>
</dbReference>
<keyword evidence="2" id="KW-1185">Reference proteome</keyword>
<protein>
    <submittedName>
        <fullName evidence="1">Uncharacterized protein</fullName>
    </submittedName>
</protein>
<organism evidence="1 2">
    <name type="scientific">Monilinia vaccinii-corymbosi</name>
    <dbReference type="NCBI Taxonomy" id="61207"/>
    <lineage>
        <taxon>Eukaryota</taxon>
        <taxon>Fungi</taxon>
        <taxon>Dikarya</taxon>
        <taxon>Ascomycota</taxon>
        <taxon>Pezizomycotina</taxon>
        <taxon>Leotiomycetes</taxon>
        <taxon>Helotiales</taxon>
        <taxon>Sclerotiniaceae</taxon>
        <taxon>Monilinia</taxon>
    </lineage>
</organism>
<evidence type="ECO:0000313" key="1">
    <source>
        <dbReference type="EMBL" id="QSZ35869.1"/>
    </source>
</evidence>
<accession>A0A8A3PLM8</accession>
<sequence>MSLILTKSLHNAQFTVHDASLPQCKTCIVRYNIYQCGHYSVQLPYFAKGHACATCCRSHPTTIPRIKGDVLDSTESCLEGPKCVERMQLPFCKRNCATQIIGYNCGCLSIKDLGGCGGCRTPTYVTSFDASLFDPMTRSAVVFTLHWNFPENIQICSKCEAEKRHGGPQEDWWTPRPGAALQRRYSRKEPIDPRRGSYGITVSDITNAAFPKRIKGRMSMIDGRYH</sequence>
<dbReference type="AlphaFoldDB" id="A0A8A3PLM8"/>
<proteinExistence type="predicted"/>
<reference evidence="1" key="1">
    <citation type="submission" date="2020-10" db="EMBL/GenBank/DDBJ databases">
        <title>Genome Sequence of Monilinia vaccinii-corymbosi Sheds Light on Mummy Berry Disease Infection of Blueberry and Mating Type.</title>
        <authorList>
            <person name="Yow A.G."/>
            <person name="Zhang Y."/>
            <person name="Bansal K."/>
            <person name="Eacker S.M."/>
            <person name="Sullivan S."/>
            <person name="Liachko I."/>
            <person name="Cubeta M.A."/>
            <person name="Rollins J.A."/>
            <person name="Ashrafi H."/>
        </authorList>
    </citation>
    <scope>NUCLEOTIDE SEQUENCE</scope>
    <source>
        <strain evidence="1">RL-1</strain>
    </source>
</reference>
<dbReference type="EMBL" id="CP063410">
    <property type="protein sequence ID" value="QSZ35869.1"/>
    <property type="molecule type" value="Genomic_DNA"/>
</dbReference>
<gene>
    <name evidence="1" type="ORF">DSL72_006991</name>
</gene>
<name>A0A8A3PLM8_9HELO</name>